<feature type="compositionally biased region" description="Basic residues" evidence="1">
    <location>
        <begin position="539"/>
        <end position="551"/>
    </location>
</feature>
<evidence type="ECO:0000313" key="2">
    <source>
        <dbReference type="EMBL" id="KZP34474.1"/>
    </source>
</evidence>
<protein>
    <submittedName>
        <fullName evidence="2">Uncharacterized protein</fullName>
    </submittedName>
</protein>
<feature type="region of interest" description="Disordered" evidence="1">
    <location>
        <begin position="646"/>
        <end position="682"/>
    </location>
</feature>
<feature type="compositionally biased region" description="Pro residues" evidence="1">
    <location>
        <begin position="659"/>
        <end position="674"/>
    </location>
</feature>
<name>A0A166X6K7_9AGAM</name>
<dbReference type="OrthoDB" id="3270497at2759"/>
<proteinExistence type="predicted"/>
<dbReference type="Proteomes" id="UP000076532">
    <property type="component" value="Unassembled WGS sequence"/>
</dbReference>
<feature type="compositionally biased region" description="Low complexity" evidence="1">
    <location>
        <begin position="421"/>
        <end position="439"/>
    </location>
</feature>
<dbReference type="EMBL" id="KV417480">
    <property type="protein sequence ID" value="KZP34474.1"/>
    <property type="molecule type" value="Genomic_DNA"/>
</dbReference>
<dbReference type="AlphaFoldDB" id="A0A166X6K7"/>
<organism evidence="2 3">
    <name type="scientific">Athelia psychrophila</name>
    <dbReference type="NCBI Taxonomy" id="1759441"/>
    <lineage>
        <taxon>Eukaryota</taxon>
        <taxon>Fungi</taxon>
        <taxon>Dikarya</taxon>
        <taxon>Basidiomycota</taxon>
        <taxon>Agaricomycotina</taxon>
        <taxon>Agaricomycetes</taxon>
        <taxon>Agaricomycetidae</taxon>
        <taxon>Atheliales</taxon>
        <taxon>Atheliaceae</taxon>
        <taxon>Athelia</taxon>
    </lineage>
</organism>
<feature type="compositionally biased region" description="Polar residues" evidence="1">
    <location>
        <begin position="524"/>
        <end position="534"/>
    </location>
</feature>
<sequence>MAKMMRSNTLRIEPFYSNDFLPLNKSSSSSGLAPSTSAIFPYLRKGESSDAFPSSKQKNPLLTLKLSSPSFLDSTVSDGLSDNALYTVKTTSTCTTVLRNDPWEGTNKVADIRWAKKSAMKGKSRDSLQGSVVEMIGSGRTKPVEQFLKFSALSGARSFLLPSYPHPFKWRRSGPTYHCTTSSIKGPVASMDVAVSTVPPRIRVFETLLVQDTRPQLDRGGVSLNLLDHLLITALLLVTESEEWLTYARPSITVSRAEPTLQPVRSSVRRWRKYVYGDPPFPSLRSPRHRSAEESDPDDDLRPSSPAQRPASMRQLRKIVFGEPMFPSLARPGPDPVDDLEFATRASTPDEYDEDFEVDDHGSLTSDDINDDPETPASTTAPAHGFLDPSFYDSGVPPVPEIPSEYTSSHSPSPDPSIRNLPSTPSTSLTATSTTLVSSKSIRRELPRPPTLLPCNPISAEAGPSWLHRSQSTPFLYGSGSPAPSQLRPPRRPPSSPESYPDAFPDLARSASTRPHRELPQPPTMLTTSASTSQVIRPLRPRVVIRTRSDKRRPAIQPQRSLPEPQLSAQRLLPDTPDQGASTGGRLSAQEQLIQQTMTKEANELADWVGSLAPSGGQPSHSHPVDSAHDVMVAASHQVLCDLPPPAYHAIDFSHPPQASAPPSTPPTPPPPAQLPEHDRYD</sequence>
<evidence type="ECO:0000313" key="3">
    <source>
        <dbReference type="Proteomes" id="UP000076532"/>
    </source>
</evidence>
<evidence type="ECO:0000256" key="1">
    <source>
        <dbReference type="SAM" id="MobiDB-lite"/>
    </source>
</evidence>
<gene>
    <name evidence="2" type="ORF">FIBSPDRAFT_1035521</name>
</gene>
<reference evidence="2 3" key="1">
    <citation type="journal article" date="2016" name="Mol. Biol. Evol.">
        <title>Comparative Genomics of Early-Diverging Mushroom-Forming Fungi Provides Insights into the Origins of Lignocellulose Decay Capabilities.</title>
        <authorList>
            <person name="Nagy L.G."/>
            <person name="Riley R."/>
            <person name="Tritt A."/>
            <person name="Adam C."/>
            <person name="Daum C."/>
            <person name="Floudas D."/>
            <person name="Sun H."/>
            <person name="Yadav J.S."/>
            <person name="Pangilinan J."/>
            <person name="Larsson K.H."/>
            <person name="Matsuura K."/>
            <person name="Barry K."/>
            <person name="Labutti K."/>
            <person name="Kuo R."/>
            <person name="Ohm R.A."/>
            <person name="Bhattacharya S.S."/>
            <person name="Shirouzu T."/>
            <person name="Yoshinaga Y."/>
            <person name="Martin F.M."/>
            <person name="Grigoriev I.V."/>
            <person name="Hibbett D.S."/>
        </authorList>
    </citation>
    <scope>NUCLEOTIDE SEQUENCE [LARGE SCALE GENOMIC DNA]</scope>
    <source>
        <strain evidence="2 3">CBS 109695</strain>
    </source>
</reference>
<feature type="region of interest" description="Disordered" evidence="1">
    <location>
        <begin position="347"/>
        <end position="586"/>
    </location>
</feature>
<feature type="region of interest" description="Disordered" evidence="1">
    <location>
        <begin position="282"/>
        <end position="312"/>
    </location>
</feature>
<keyword evidence="3" id="KW-1185">Reference proteome</keyword>
<accession>A0A166X6K7</accession>